<dbReference type="GO" id="GO:0005737">
    <property type="term" value="C:cytoplasm"/>
    <property type="evidence" value="ECO:0007669"/>
    <property type="project" value="TreeGrafter"/>
</dbReference>
<dbReference type="RefSeq" id="WP_201432663.1">
    <property type="nucleotide sequence ID" value="NZ_JAEQBW010000013.1"/>
</dbReference>
<evidence type="ECO:0000259" key="2">
    <source>
        <dbReference type="Pfam" id="PF23572"/>
    </source>
</evidence>
<dbReference type="AlphaFoldDB" id="A0A934X1Z9"/>
<name>A0A934X1Z9_9BACT</name>
<dbReference type="PANTHER" id="PTHR31901:SF9">
    <property type="entry name" value="GH3 DOMAIN-CONTAINING PROTEIN"/>
    <property type="match status" value="1"/>
</dbReference>
<dbReference type="InterPro" id="IPR004993">
    <property type="entry name" value="GH3"/>
</dbReference>
<organism evidence="3 4">
    <name type="scientific">Marivirga aurantiaca</name>
    <dbReference type="NCBI Taxonomy" id="2802615"/>
    <lineage>
        <taxon>Bacteria</taxon>
        <taxon>Pseudomonadati</taxon>
        <taxon>Bacteroidota</taxon>
        <taxon>Cytophagia</taxon>
        <taxon>Cytophagales</taxon>
        <taxon>Marivirgaceae</taxon>
        <taxon>Marivirga</taxon>
    </lineage>
</organism>
<dbReference type="InterPro" id="IPR055378">
    <property type="entry name" value="GH3_C"/>
</dbReference>
<dbReference type="Proteomes" id="UP000611723">
    <property type="component" value="Unassembled WGS sequence"/>
</dbReference>
<dbReference type="InterPro" id="IPR055377">
    <property type="entry name" value="GH3_M"/>
</dbReference>
<evidence type="ECO:0000313" key="3">
    <source>
        <dbReference type="EMBL" id="MBK6266977.1"/>
    </source>
</evidence>
<protein>
    <submittedName>
        <fullName evidence="3">GH3 auxin-responsive promoter family protein</fullName>
    </submittedName>
</protein>
<dbReference type="EMBL" id="JAEQBW010000013">
    <property type="protein sequence ID" value="MBK6266977.1"/>
    <property type="molecule type" value="Genomic_DNA"/>
</dbReference>
<gene>
    <name evidence="3" type="ORF">JKA74_18175</name>
</gene>
<dbReference type="PANTHER" id="PTHR31901">
    <property type="entry name" value="GH3 DOMAIN-CONTAINING PROTEIN"/>
    <property type="match status" value="1"/>
</dbReference>
<dbReference type="GO" id="GO:0016881">
    <property type="term" value="F:acid-amino acid ligase activity"/>
    <property type="evidence" value="ECO:0007669"/>
    <property type="project" value="TreeGrafter"/>
</dbReference>
<feature type="domain" description="GH3 C-terminal" evidence="2">
    <location>
        <begin position="391"/>
        <end position="497"/>
    </location>
</feature>
<keyword evidence="4" id="KW-1185">Reference proteome</keyword>
<dbReference type="Pfam" id="PF23572">
    <property type="entry name" value="GH3_C"/>
    <property type="match status" value="1"/>
</dbReference>
<evidence type="ECO:0000313" key="4">
    <source>
        <dbReference type="Proteomes" id="UP000611723"/>
    </source>
</evidence>
<sequence length="510" mass="57825">MEIIGNLIKSAIAVGSKLQNKEAPEKAQHEVLEDLLDSAKDTAFGKYYGFRQLLDQENLFEAFSKEVPYHDYDKIAKEWWNKTLEGKPDICWPGVCEYFAVSAGTTSSSKHIPVTEDMLESVRKAGMYQVLSLPNFKDLPETFFDKEILMLGSSTNLNQVGGHLEGEISGISAANIPNWFKRFYKPGLEISSIDDWDERVQRIAEEAKNWDVGSISGIPSWIELMLQRVIEYHKLETIHDIWPNLAVFTSGGVALDPYKKSFDKLFGKPVQYIDTYLASEGYLATQVRPETSSMQLICDNGIFFEFIPFEAKNMNEDGSIAADAKSITIADVEENVDYILIISTVAGAWRYMIGDTIVFTDKERAEIKITGRTKFFLNVVGSQLSVNRMDDAVSNINDNFPINIKEFTVAAVRENNEYIHHWYFGVEGDFTLINQEELKNYLDKNLQENNKNYKVARNKALKGIKISLIPADVFISWNDNKKNKGGQVKVAKVMKEEAFSEFEDFVKSAT</sequence>
<dbReference type="Pfam" id="PF23571">
    <property type="entry name" value="GH3_M"/>
    <property type="match status" value="1"/>
</dbReference>
<reference evidence="3" key="1">
    <citation type="submission" date="2021-01" db="EMBL/GenBank/DDBJ databases">
        <title>Marivirga aurantiaca sp. nov., isolated from intertidal surface sediments.</title>
        <authorList>
            <person name="Zhang M."/>
        </authorList>
    </citation>
    <scope>NUCLEOTIDE SEQUENCE</scope>
    <source>
        <strain evidence="3">S37H4</strain>
    </source>
</reference>
<accession>A0A934X1Z9</accession>
<feature type="domain" description="GH3 middle" evidence="1">
    <location>
        <begin position="297"/>
        <end position="362"/>
    </location>
</feature>
<comment type="caution">
    <text evidence="3">The sequence shown here is derived from an EMBL/GenBank/DDBJ whole genome shotgun (WGS) entry which is preliminary data.</text>
</comment>
<dbReference type="Pfam" id="PF03321">
    <property type="entry name" value="GH3"/>
    <property type="match status" value="1"/>
</dbReference>
<proteinExistence type="predicted"/>
<evidence type="ECO:0000259" key="1">
    <source>
        <dbReference type="Pfam" id="PF23571"/>
    </source>
</evidence>